<keyword evidence="3" id="KW-1185">Reference proteome</keyword>
<dbReference type="EMBL" id="BSXW01000298">
    <property type="protein sequence ID" value="GMF17869.1"/>
    <property type="molecule type" value="Genomic_DNA"/>
</dbReference>
<dbReference type="Gene3D" id="3.30.420.10">
    <property type="entry name" value="Ribonuclease H-like superfamily/Ribonuclease H"/>
    <property type="match status" value="1"/>
</dbReference>
<accession>A0A9W6TQ57</accession>
<dbReference type="GO" id="GO:0003676">
    <property type="term" value="F:nucleic acid binding"/>
    <property type="evidence" value="ECO:0007669"/>
    <property type="project" value="InterPro"/>
</dbReference>
<proteinExistence type="predicted"/>
<evidence type="ECO:0000259" key="1">
    <source>
        <dbReference type="PROSITE" id="PS50994"/>
    </source>
</evidence>
<dbReference type="AlphaFoldDB" id="A0A9W6TQ57"/>
<protein>
    <submittedName>
        <fullName evidence="2">Unnamed protein product</fullName>
    </submittedName>
</protein>
<dbReference type="PANTHER" id="PTHR35046:SF26">
    <property type="entry name" value="RNA-DIRECTED DNA POLYMERASE"/>
    <property type="match status" value="1"/>
</dbReference>
<reference evidence="2" key="1">
    <citation type="submission" date="2023-04" db="EMBL/GenBank/DDBJ databases">
        <title>Phytophthora lilii NBRC 32176.</title>
        <authorList>
            <person name="Ichikawa N."/>
            <person name="Sato H."/>
            <person name="Tonouchi N."/>
        </authorList>
    </citation>
    <scope>NUCLEOTIDE SEQUENCE</scope>
    <source>
        <strain evidence="2">NBRC 32176</strain>
    </source>
</reference>
<organism evidence="2 3">
    <name type="scientific">Phytophthora lilii</name>
    <dbReference type="NCBI Taxonomy" id="2077276"/>
    <lineage>
        <taxon>Eukaryota</taxon>
        <taxon>Sar</taxon>
        <taxon>Stramenopiles</taxon>
        <taxon>Oomycota</taxon>
        <taxon>Peronosporomycetes</taxon>
        <taxon>Peronosporales</taxon>
        <taxon>Peronosporaceae</taxon>
        <taxon>Phytophthora</taxon>
    </lineage>
</organism>
<dbReference type="Proteomes" id="UP001165083">
    <property type="component" value="Unassembled WGS sequence"/>
</dbReference>
<comment type="caution">
    <text evidence="2">The sequence shown here is derived from an EMBL/GenBank/DDBJ whole genome shotgun (WGS) entry which is preliminary data.</text>
</comment>
<gene>
    <name evidence="2" type="ORF">Plil01_000660100</name>
</gene>
<dbReference type="PANTHER" id="PTHR35046">
    <property type="entry name" value="ZINC KNUCKLE (CCHC-TYPE) FAMILY PROTEIN"/>
    <property type="match status" value="1"/>
</dbReference>
<dbReference type="GO" id="GO:0015074">
    <property type="term" value="P:DNA integration"/>
    <property type="evidence" value="ECO:0007669"/>
    <property type="project" value="InterPro"/>
</dbReference>
<dbReference type="SUPFAM" id="SSF53098">
    <property type="entry name" value="Ribonuclease H-like"/>
    <property type="match status" value="1"/>
</dbReference>
<name>A0A9W6TQ57_9STRA</name>
<evidence type="ECO:0000313" key="2">
    <source>
        <dbReference type="EMBL" id="GMF17869.1"/>
    </source>
</evidence>
<dbReference type="OrthoDB" id="109163at2759"/>
<dbReference type="InterPro" id="IPR012337">
    <property type="entry name" value="RNaseH-like_sf"/>
</dbReference>
<evidence type="ECO:0000313" key="3">
    <source>
        <dbReference type="Proteomes" id="UP001165083"/>
    </source>
</evidence>
<sequence length="144" mass="16613">MSKTPGLLEPLQIRDERWRSISKDFITDLPDTKRGNNSTWVMVNRLTKRAHFIVTKTVTAQEVATLFIDNIWRLHGMPQDIVSDRDTKFISGFWSQVFEDVGTKLKMTVTYRAQADGQTERTTVLSRNIFDVLCRLAKTTGMFI</sequence>
<dbReference type="InterPro" id="IPR036397">
    <property type="entry name" value="RNaseH_sf"/>
</dbReference>
<feature type="domain" description="Integrase catalytic" evidence="1">
    <location>
        <begin position="1"/>
        <end position="144"/>
    </location>
</feature>
<dbReference type="InterPro" id="IPR001584">
    <property type="entry name" value="Integrase_cat-core"/>
</dbReference>
<dbReference type="PROSITE" id="PS50994">
    <property type="entry name" value="INTEGRASE"/>
    <property type="match status" value="1"/>
</dbReference>